<feature type="domain" description="Glutamate/phenylalanine/leucine/valine/L-tryptophan dehydrogenase C-terminal" evidence="8">
    <location>
        <begin position="181"/>
        <end position="413"/>
    </location>
</feature>
<proteinExistence type="inferred from homology"/>
<keyword evidence="5" id="KW-0547">Nucleotide-binding</keyword>
<name>A0A2G9ZF10_9BACT</name>
<dbReference type="AlphaFoldDB" id="A0A2G9ZF10"/>
<feature type="binding site" evidence="5">
    <location>
        <position position="68"/>
    </location>
    <ligand>
        <name>substrate</name>
    </ligand>
</feature>
<protein>
    <recommendedName>
        <fullName evidence="3">Glutamate dehydrogenase</fullName>
    </recommendedName>
</protein>
<sequence>MKKIICLKCKSHLEALSEKIPLSKAALDILQTPRKILQFKIPLTKDTGEKVVFDGYRVQYNNALGPTKGGIRFHQEVHLDEVKLLSFLMALKCSLVSLPYGGAKGGITLDPSQLSQNELEQVSQAYVRELFNDIGPNQDVPAPDVGTNNLIMDYMQEEYSKIAGKPALATFTGKSVGKGGSAGRVQATAMGGFYVLEEYLKQEKIDLKELRVVIQGFGNVGSHLADILWRKGAKIIALSDAKRALYKEEGLNIEKVLLEQKEKGCVPEASLMGAKEITNQELLELPCDVMAPAAISHQITLNNANNIKAKIILEMANAPIAPEADEVLNKKGLVVIPDILANAGGVIVSYFEWLQNLNNEIWEEEMVLRELKQKIISSFKKVSLIAGEKNYDLRTAANMVAIERILMAEKQRGNYLES</sequence>
<evidence type="ECO:0000256" key="1">
    <source>
        <dbReference type="ARBA" id="ARBA00006382"/>
    </source>
</evidence>
<dbReference type="InterPro" id="IPR006095">
    <property type="entry name" value="Glu/Leu/Phe/Val/Trp_DH"/>
</dbReference>
<evidence type="ECO:0000256" key="2">
    <source>
        <dbReference type="ARBA" id="ARBA00023002"/>
    </source>
</evidence>
<evidence type="ECO:0000313" key="10">
    <source>
        <dbReference type="Proteomes" id="UP000230447"/>
    </source>
</evidence>
<dbReference type="Gene3D" id="3.40.50.10860">
    <property type="entry name" value="Leucine Dehydrogenase, chain A, domain 1"/>
    <property type="match status" value="1"/>
</dbReference>
<keyword evidence="5" id="KW-0520">NAD</keyword>
<dbReference type="SMART" id="SM00839">
    <property type="entry name" value="ELFV_dehydrog"/>
    <property type="match status" value="1"/>
</dbReference>
<dbReference type="Gene3D" id="3.40.50.720">
    <property type="entry name" value="NAD(P)-binding Rossmann-like Domain"/>
    <property type="match status" value="1"/>
</dbReference>
<dbReference type="PIRSF" id="PIRSF000185">
    <property type="entry name" value="Glu_DH"/>
    <property type="match status" value="1"/>
</dbReference>
<feature type="binding site" evidence="5">
    <location>
        <position position="349"/>
    </location>
    <ligand>
        <name>substrate</name>
    </ligand>
</feature>
<evidence type="ECO:0000259" key="8">
    <source>
        <dbReference type="SMART" id="SM00839"/>
    </source>
</evidence>
<feature type="binding site" evidence="5">
    <location>
        <position position="188"/>
    </location>
    <ligand>
        <name>NAD(+)</name>
        <dbReference type="ChEBI" id="CHEBI:57540"/>
    </ligand>
</feature>
<dbReference type="CDD" id="cd01076">
    <property type="entry name" value="NAD_bind_1_Glu_DH"/>
    <property type="match status" value="1"/>
</dbReference>
<dbReference type="Proteomes" id="UP000230447">
    <property type="component" value="Unassembled WGS sequence"/>
</dbReference>
<dbReference type="Pfam" id="PF00208">
    <property type="entry name" value="ELFV_dehydrog"/>
    <property type="match status" value="1"/>
</dbReference>
<dbReference type="InterPro" id="IPR006096">
    <property type="entry name" value="Glu/Leu/Phe/Val/Trp_DH_C"/>
</dbReference>
<dbReference type="InterPro" id="IPR014362">
    <property type="entry name" value="Glu_DH"/>
</dbReference>
<organism evidence="9 10">
    <name type="scientific">bacterium (Candidatus Gribaldobacteria) CG23_combo_of_CG06-09_8_20_14_all_37_87_8</name>
    <dbReference type="NCBI Taxonomy" id="2014278"/>
    <lineage>
        <taxon>Bacteria</taxon>
        <taxon>Candidatus Gribaldobacteria</taxon>
    </lineage>
</organism>
<comment type="similarity">
    <text evidence="1 3 7">Belongs to the Glu/Leu/Phe/Val dehydrogenases family.</text>
</comment>
<dbReference type="PANTHER" id="PTHR11606:SF13">
    <property type="entry name" value="GLUTAMATE DEHYDROGENASE 1, MITOCHONDRIAL"/>
    <property type="match status" value="1"/>
</dbReference>
<dbReference type="InterPro" id="IPR046346">
    <property type="entry name" value="Aminoacid_DH-like_N_sf"/>
</dbReference>
<feature type="binding site" evidence="5">
    <location>
        <position position="219"/>
    </location>
    <ligand>
        <name>NAD(+)</name>
        <dbReference type="ChEBI" id="CHEBI:57540"/>
    </ligand>
</feature>
<evidence type="ECO:0000256" key="3">
    <source>
        <dbReference type="PIRNR" id="PIRNR000185"/>
    </source>
</evidence>
<evidence type="ECO:0000256" key="4">
    <source>
        <dbReference type="PIRSR" id="PIRSR000185-1"/>
    </source>
</evidence>
<dbReference type="GO" id="GO:0000166">
    <property type="term" value="F:nucleotide binding"/>
    <property type="evidence" value="ECO:0007669"/>
    <property type="project" value="UniProtKB-KW"/>
</dbReference>
<dbReference type="SUPFAM" id="SSF53223">
    <property type="entry name" value="Aminoacid dehydrogenase-like, N-terminal domain"/>
    <property type="match status" value="1"/>
</dbReference>
<accession>A0A2G9ZF10</accession>
<dbReference type="SUPFAM" id="SSF51735">
    <property type="entry name" value="NAD(P)-binding Rossmann-fold domains"/>
    <property type="match status" value="1"/>
</dbReference>
<gene>
    <name evidence="9" type="ORF">COX24_01885</name>
</gene>
<comment type="caution">
    <text evidence="9">The sequence shown here is derived from an EMBL/GenBank/DDBJ whole genome shotgun (WGS) entry which is preliminary data.</text>
</comment>
<dbReference type="GO" id="GO:0004352">
    <property type="term" value="F:glutamate dehydrogenase (NAD+) activity"/>
    <property type="evidence" value="ECO:0007669"/>
    <property type="project" value="TreeGrafter"/>
</dbReference>
<dbReference type="GO" id="GO:0006538">
    <property type="term" value="P:L-glutamate catabolic process"/>
    <property type="evidence" value="ECO:0007669"/>
    <property type="project" value="TreeGrafter"/>
</dbReference>
<dbReference type="EMBL" id="PCSB01000038">
    <property type="protein sequence ID" value="PIP31747.1"/>
    <property type="molecule type" value="Genomic_DNA"/>
</dbReference>
<dbReference type="PANTHER" id="PTHR11606">
    <property type="entry name" value="GLUTAMATE DEHYDROGENASE"/>
    <property type="match status" value="1"/>
</dbReference>
<evidence type="ECO:0000313" key="9">
    <source>
        <dbReference type="EMBL" id="PIP31747.1"/>
    </source>
</evidence>
<feature type="binding site" evidence="5">
    <location>
        <position position="92"/>
    </location>
    <ligand>
        <name>substrate</name>
    </ligand>
</feature>
<evidence type="ECO:0000256" key="7">
    <source>
        <dbReference type="RuleBase" id="RU004417"/>
    </source>
</evidence>
<feature type="active site" description="Proton donor" evidence="4">
    <location>
        <position position="104"/>
    </location>
</feature>
<keyword evidence="2 3" id="KW-0560">Oxidoreductase</keyword>
<dbReference type="InterPro" id="IPR006097">
    <property type="entry name" value="Glu/Leu/Phe/Val/Trp_DH_dimer"/>
</dbReference>
<dbReference type="InterPro" id="IPR036291">
    <property type="entry name" value="NAD(P)-bd_dom_sf"/>
</dbReference>
<dbReference type="PRINTS" id="PR00082">
    <property type="entry name" value="GLFDHDRGNASE"/>
</dbReference>
<dbReference type="InterPro" id="IPR033922">
    <property type="entry name" value="NAD_bind_Glu_DH"/>
</dbReference>
<dbReference type="PROSITE" id="PS00074">
    <property type="entry name" value="GLFV_DEHYDROGENASE"/>
    <property type="match status" value="1"/>
</dbReference>
<reference evidence="9 10" key="1">
    <citation type="submission" date="2017-09" db="EMBL/GenBank/DDBJ databases">
        <title>Depth-based differentiation of microbial function through sediment-hosted aquifers and enrichment of novel symbionts in the deep terrestrial subsurface.</title>
        <authorList>
            <person name="Probst A.J."/>
            <person name="Ladd B."/>
            <person name="Jarett J.K."/>
            <person name="Geller-Mcgrath D.E."/>
            <person name="Sieber C.M."/>
            <person name="Emerson J.B."/>
            <person name="Anantharaman K."/>
            <person name="Thomas B.C."/>
            <person name="Malmstrom R."/>
            <person name="Stieglmeier M."/>
            <person name="Klingl A."/>
            <person name="Woyke T."/>
            <person name="Ryan C.M."/>
            <person name="Banfield J.F."/>
        </authorList>
    </citation>
    <scope>NUCLEOTIDE SEQUENCE [LARGE SCALE GENOMIC DNA]</scope>
    <source>
        <strain evidence="9">CG23_combo_of_CG06-09_8_20_14_all_37_87_8</strain>
    </source>
</reference>
<dbReference type="Pfam" id="PF02812">
    <property type="entry name" value="ELFV_dehydrog_N"/>
    <property type="match status" value="1"/>
</dbReference>
<feature type="site" description="Important for catalysis" evidence="6">
    <location>
        <position position="144"/>
    </location>
</feature>
<dbReference type="InterPro" id="IPR033524">
    <property type="entry name" value="Glu/Leu/Phe/Val_DH_AS"/>
</dbReference>
<evidence type="ECO:0000256" key="5">
    <source>
        <dbReference type="PIRSR" id="PIRSR000185-2"/>
    </source>
</evidence>
<evidence type="ECO:0000256" key="6">
    <source>
        <dbReference type="PIRSR" id="PIRSR000185-3"/>
    </source>
</evidence>